<protein>
    <recommendedName>
        <fullName evidence="3">DUF721 domain-containing protein</fullName>
    </recommendedName>
</protein>
<evidence type="ECO:0000313" key="2">
    <source>
        <dbReference type="Proteomes" id="UP000461670"/>
    </source>
</evidence>
<dbReference type="EMBL" id="WNDQ01000012">
    <property type="protein sequence ID" value="KAF1022360.1"/>
    <property type="molecule type" value="Genomic_DNA"/>
</dbReference>
<evidence type="ECO:0000313" key="1">
    <source>
        <dbReference type="EMBL" id="KAF1022360.1"/>
    </source>
</evidence>
<evidence type="ECO:0008006" key="3">
    <source>
        <dbReference type="Google" id="ProtNLM"/>
    </source>
</evidence>
<proteinExistence type="predicted"/>
<dbReference type="AlphaFoldDB" id="A0A7V8FQG4"/>
<sequence length="96" mass="10254">MSLQQAMSHAPGLARLAELAQASSARLRAIEPLIPAMLRPAIQAGPVDGDAWCLLVSSNAVAAKVRQLVPAFEAHLRTKGWPCSGIRVKVHVAPRR</sequence>
<reference evidence="2" key="1">
    <citation type="journal article" date="2020" name="MBio">
        <title>Horizontal gene transfer to a defensive symbiont with a reduced genome amongst a multipartite beetle microbiome.</title>
        <authorList>
            <person name="Waterworth S.C."/>
            <person name="Florez L.V."/>
            <person name="Rees E.R."/>
            <person name="Hertweck C."/>
            <person name="Kaltenpoth M."/>
            <person name="Kwan J.C."/>
        </authorList>
    </citation>
    <scope>NUCLEOTIDE SEQUENCE [LARGE SCALE GENOMIC DNA]</scope>
</reference>
<dbReference type="Proteomes" id="UP000461670">
    <property type="component" value="Unassembled WGS sequence"/>
</dbReference>
<accession>A0A7V8FQG4</accession>
<gene>
    <name evidence="1" type="ORF">GAK30_01144</name>
</gene>
<organism evidence="1 2">
    <name type="scientific">Paracidovorax wautersii</name>
    <dbReference type="NCBI Taxonomy" id="1177982"/>
    <lineage>
        <taxon>Bacteria</taxon>
        <taxon>Pseudomonadati</taxon>
        <taxon>Pseudomonadota</taxon>
        <taxon>Betaproteobacteria</taxon>
        <taxon>Burkholderiales</taxon>
        <taxon>Comamonadaceae</taxon>
        <taxon>Paracidovorax</taxon>
    </lineage>
</organism>
<name>A0A7V8FQG4_9BURK</name>
<comment type="caution">
    <text evidence="1">The sequence shown here is derived from an EMBL/GenBank/DDBJ whole genome shotgun (WGS) entry which is preliminary data.</text>
</comment>